<dbReference type="AlphaFoldDB" id="A0A0A9AXL7"/>
<organism evidence="1">
    <name type="scientific">Arundo donax</name>
    <name type="common">Giant reed</name>
    <name type="synonym">Donax arundinaceus</name>
    <dbReference type="NCBI Taxonomy" id="35708"/>
    <lineage>
        <taxon>Eukaryota</taxon>
        <taxon>Viridiplantae</taxon>
        <taxon>Streptophyta</taxon>
        <taxon>Embryophyta</taxon>
        <taxon>Tracheophyta</taxon>
        <taxon>Spermatophyta</taxon>
        <taxon>Magnoliopsida</taxon>
        <taxon>Liliopsida</taxon>
        <taxon>Poales</taxon>
        <taxon>Poaceae</taxon>
        <taxon>PACMAD clade</taxon>
        <taxon>Arundinoideae</taxon>
        <taxon>Arundineae</taxon>
        <taxon>Arundo</taxon>
    </lineage>
</organism>
<dbReference type="EMBL" id="GBRH01241401">
    <property type="protein sequence ID" value="JAD56494.1"/>
    <property type="molecule type" value="Transcribed_RNA"/>
</dbReference>
<sequence length="39" mass="4459">MRLICFQHTISRDLQTMPCTPCLSPALLAQLMPAPYFHI</sequence>
<proteinExistence type="predicted"/>
<reference evidence="1" key="2">
    <citation type="journal article" date="2015" name="Data Brief">
        <title>Shoot transcriptome of the giant reed, Arundo donax.</title>
        <authorList>
            <person name="Barrero R.A."/>
            <person name="Guerrero F.D."/>
            <person name="Moolhuijzen P."/>
            <person name="Goolsby J.A."/>
            <person name="Tidwell J."/>
            <person name="Bellgard S.E."/>
            <person name="Bellgard M.I."/>
        </authorList>
    </citation>
    <scope>NUCLEOTIDE SEQUENCE</scope>
    <source>
        <tissue evidence="1">Shoot tissue taken approximately 20 cm above the soil surface</tissue>
    </source>
</reference>
<protein>
    <submittedName>
        <fullName evidence="1">Uncharacterized protein</fullName>
    </submittedName>
</protein>
<evidence type="ECO:0000313" key="1">
    <source>
        <dbReference type="EMBL" id="JAD56494.1"/>
    </source>
</evidence>
<reference evidence="1" key="1">
    <citation type="submission" date="2014-09" db="EMBL/GenBank/DDBJ databases">
        <authorList>
            <person name="Magalhaes I.L.F."/>
            <person name="Oliveira U."/>
            <person name="Santos F.R."/>
            <person name="Vidigal T.H.D.A."/>
            <person name="Brescovit A.D."/>
            <person name="Santos A.J."/>
        </authorList>
    </citation>
    <scope>NUCLEOTIDE SEQUENCE</scope>
    <source>
        <tissue evidence="1">Shoot tissue taken approximately 20 cm above the soil surface</tissue>
    </source>
</reference>
<accession>A0A0A9AXL7</accession>
<name>A0A0A9AXL7_ARUDO</name>